<protein>
    <submittedName>
        <fullName evidence="1">Integrase catalytic domain-containing protein</fullName>
    </submittedName>
</protein>
<gene>
    <name evidence="1" type="ORF">TNCT_421401</name>
</gene>
<evidence type="ECO:0000313" key="2">
    <source>
        <dbReference type="Proteomes" id="UP000887116"/>
    </source>
</evidence>
<dbReference type="OrthoDB" id="6425810at2759"/>
<dbReference type="AlphaFoldDB" id="A0A8X6FN65"/>
<reference evidence="1" key="1">
    <citation type="submission" date="2020-07" db="EMBL/GenBank/DDBJ databases">
        <title>Multicomponent nature underlies the extraordinary mechanical properties of spider dragline silk.</title>
        <authorList>
            <person name="Kono N."/>
            <person name="Nakamura H."/>
            <person name="Mori M."/>
            <person name="Yoshida Y."/>
            <person name="Ohtoshi R."/>
            <person name="Malay A.D."/>
            <person name="Moran D.A.P."/>
            <person name="Tomita M."/>
            <person name="Numata K."/>
            <person name="Arakawa K."/>
        </authorList>
    </citation>
    <scope>NUCLEOTIDE SEQUENCE</scope>
</reference>
<evidence type="ECO:0000313" key="1">
    <source>
        <dbReference type="EMBL" id="GFQ83369.1"/>
    </source>
</evidence>
<dbReference type="PANTHER" id="PTHR38681">
    <property type="entry name" value="RETROVIRUS-RELATED POL POLYPROTEIN FROM TRANSPOSON 412-LIKE PROTEIN-RELATED"/>
    <property type="match status" value="1"/>
</dbReference>
<accession>A0A8X6FN65</accession>
<comment type="caution">
    <text evidence="1">The sequence shown here is derived from an EMBL/GenBank/DDBJ whole genome shotgun (WGS) entry which is preliminary data.</text>
</comment>
<proteinExistence type="predicted"/>
<keyword evidence="2" id="KW-1185">Reference proteome</keyword>
<dbReference type="Proteomes" id="UP000887116">
    <property type="component" value="Unassembled WGS sequence"/>
</dbReference>
<name>A0A8X6FN65_TRICU</name>
<organism evidence="1 2">
    <name type="scientific">Trichonephila clavata</name>
    <name type="common">Joro spider</name>
    <name type="synonym">Nephila clavata</name>
    <dbReference type="NCBI Taxonomy" id="2740835"/>
    <lineage>
        <taxon>Eukaryota</taxon>
        <taxon>Metazoa</taxon>
        <taxon>Ecdysozoa</taxon>
        <taxon>Arthropoda</taxon>
        <taxon>Chelicerata</taxon>
        <taxon>Arachnida</taxon>
        <taxon>Araneae</taxon>
        <taxon>Araneomorphae</taxon>
        <taxon>Entelegynae</taxon>
        <taxon>Araneoidea</taxon>
        <taxon>Nephilidae</taxon>
        <taxon>Trichonephila</taxon>
    </lineage>
</organism>
<sequence>MDMEFNFDNPFNTFSCDDPDESFKAVVSDSSRANAPVENSSNLKLCCSIPFYREAILRQNGKRHRGDIQPHTIEPQVDRFHQPLKAAIMARGNAQWTTVLLTLLMGFRATWKEGLLATTAEMIYGAPIWLPGEFLCPSKPSADPVTFVGRLRDTPDIMVNIQSS</sequence>
<dbReference type="EMBL" id="BMAO01002801">
    <property type="protein sequence ID" value="GFQ83369.1"/>
    <property type="molecule type" value="Genomic_DNA"/>
</dbReference>
<dbReference type="PANTHER" id="PTHR38681:SF1">
    <property type="entry name" value="RETROVIRUS-RELATED POL POLYPROTEIN FROM TRANSPOSON 412-LIKE PROTEIN"/>
    <property type="match status" value="1"/>
</dbReference>